<reference evidence="1 2" key="1">
    <citation type="submission" date="2020-08" db="EMBL/GenBank/DDBJ databases">
        <title>A Genomic Blueprint of the Chicken Gut Microbiome.</title>
        <authorList>
            <person name="Gilroy R."/>
            <person name="Ravi A."/>
            <person name="Getino M."/>
            <person name="Pursley I."/>
            <person name="Horton D.L."/>
            <person name="Alikhan N.-F."/>
            <person name="Baker D."/>
            <person name="Gharbi K."/>
            <person name="Hall N."/>
            <person name="Watson M."/>
            <person name="Adriaenssens E.M."/>
            <person name="Foster-Nyarko E."/>
            <person name="Jarju S."/>
            <person name="Secka A."/>
            <person name="Antonio M."/>
            <person name="Oren A."/>
            <person name="Chaudhuri R."/>
            <person name="La Ragione R.M."/>
            <person name="Hildebrand F."/>
            <person name="Pallen M.J."/>
        </authorList>
    </citation>
    <scope>NUCLEOTIDE SEQUENCE [LARGE SCALE GENOMIC DNA]</scope>
    <source>
        <strain evidence="1 2">Sa1BUA6</strain>
    </source>
</reference>
<proteinExistence type="predicted"/>
<keyword evidence="2" id="KW-1185">Reference proteome</keyword>
<dbReference type="RefSeq" id="WP_191731364.1">
    <property type="nucleotide sequence ID" value="NZ_JACSPT010000026.1"/>
</dbReference>
<dbReference type="Proteomes" id="UP000621930">
    <property type="component" value="Unassembled WGS sequence"/>
</dbReference>
<dbReference type="EMBL" id="JACSPT010000026">
    <property type="protein sequence ID" value="MBD8010520.1"/>
    <property type="molecule type" value="Genomic_DNA"/>
</dbReference>
<evidence type="ECO:0000313" key="2">
    <source>
        <dbReference type="Proteomes" id="UP000621930"/>
    </source>
</evidence>
<evidence type="ECO:0000313" key="1">
    <source>
        <dbReference type="EMBL" id="MBD8010520.1"/>
    </source>
</evidence>
<accession>A0ABR8W0I0</accession>
<gene>
    <name evidence="1" type="ORF">H9629_14425</name>
</gene>
<protein>
    <submittedName>
        <fullName evidence="1">Site-specific integrase</fullName>
    </submittedName>
</protein>
<comment type="caution">
    <text evidence="1">The sequence shown here is derived from an EMBL/GenBank/DDBJ whole genome shotgun (WGS) entry which is preliminary data.</text>
</comment>
<organism evidence="1 2">
    <name type="scientific">Acinetobacter pecorum</name>
    <dbReference type="NCBI Taxonomy" id="2762215"/>
    <lineage>
        <taxon>Bacteria</taxon>
        <taxon>Pseudomonadati</taxon>
        <taxon>Pseudomonadota</taxon>
        <taxon>Gammaproteobacteria</taxon>
        <taxon>Moraxellales</taxon>
        <taxon>Moraxellaceae</taxon>
        <taxon>Acinetobacter</taxon>
    </lineage>
</organism>
<sequence>MFEVKSIQLEQKISNKNEIKLLFDTESTFPCLFPLLFSLRVIRFQSLSTQYSDLMALKDWYMFWYKKYAISFCEFFYSSNYNFELIYEEIDNFIIYLENNNDLSHVTYLGGNRKVNYINISNKVRSFLKFFTYLMDDYLTVKKHPHLDRKEIEKIKSNIKKHIDFKKKIIRKSTKTIHGEKKYLYKSMTNEMVKVLYETITPSRSNNINSFNPFKNRPTQFRNFLIIHLMLNYGLRVGELMLLTVNSIKKSRLNDSYSLIITNTDDEHDSRRRKPNIKNEFSYRVRLCCINIQKLSFPQSIQI</sequence>
<name>A0ABR8W0I0_9GAMM</name>